<dbReference type="EMBL" id="JBJKFK010003451">
    <property type="protein sequence ID" value="KAL3309894.1"/>
    <property type="molecule type" value="Genomic_DNA"/>
</dbReference>
<dbReference type="Proteomes" id="UP001626550">
    <property type="component" value="Unassembled WGS sequence"/>
</dbReference>
<dbReference type="AlphaFoldDB" id="A0ABD2PRK4"/>
<organism evidence="2 3">
    <name type="scientific">Cichlidogyrus casuarinus</name>
    <dbReference type="NCBI Taxonomy" id="1844966"/>
    <lineage>
        <taxon>Eukaryota</taxon>
        <taxon>Metazoa</taxon>
        <taxon>Spiralia</taxon>
        <taxon>Lophotrochozoa</taxon>
        <taxon>Platyhelminthes</taxon>
        <taxon>Monogenea</taxon>
        <taxon>Monopisthocotylea</taxon>
        <taxon>Dactylogyridea</taxon>
        <taxon>Ancyrocephalidae</taxon>
        <taxon>Cichlidogyrus</taxon>
    </lineage>
</organism>
<evidence type="ECO:0000313" key="3">
    <source>
        <dbReference type="Proteomes" id="UP001626550"/>
    </source>
</evidence>
<gene>
    <name evidence="2" type="ORF">Ciccas_011552</name>
</gene>
<comment type="caution">
    <text evidence="2">The sequence shown here is derived from an EMBL/GenBank/DDBJ whole genome shotgun (WGS) entry which is preliminary data.</text>
</comment>
<proteinExistence type="predicted"/>
<feature type="chain" id="PRO_5044869914" evidence="1">
    <location>
        <begin position="20"/>
        <end position="132"/>
    </location>
</feature>
<name>A0ABD2PRK4_9PLAT</name>
<protein>
    <submittedName>
        <fullName evidence="2">Uncharacterized protein</fullName>
    </submittedName>
</protein>
<evidence type="ECO:0000256" key="1">
    <source>
        <dbReference type="SAM" id="SignalP"/>
    </source>
</evidence>
<sequence length="132" mass="15121">MVVKVFSLIFGITFALSDALEILKQLILSNSIVLEFGSSQLFGRRFFGLQDGHQVLINGLPQHRFSLKDAHLDENHWLDLLVQFTLDIMQNIPLRNSQRLPSILFILGPSVYNKVSSSRPHLSEHLNDYFSR</sequence>
<keyword evidence="1" id="KW-0732">Signal</keyword>
<accession>A0ABD2PRK4</accession>
<feature type="signal peptide" evidence="1">
    <location>
        <begin position="1"/>
        <end position="19"/>
    </location>
</feature>
<reference evidence="2 3" key="1">
    <citation type="submission" date="2024-11" db="EMBL/GenBank/DDBJ databases">
        <title>Adaptive evolution of stress response genes in parasites aligns with host niche diversity.</title>
        <authorList>
            <person name="Hahn C."/>
            <person name="Resl P."/>
        </authorList>
    </citation>
    <scope>NUCLEOTIDE SEQUENCE [LARGE SCALE GENOMIC DNA]</scope>
    <source>
        <strain evidence="2">EGGRZ-B1_66</strain>
        <tissue evidence="2">Body</tissue>
    </source>
</reference>
<evidence type="ECO:0000313" key="2">
    <source>
        <dbReference type="EMBL" id="KAL3309894.1"/>
    </source>
</evidence>
<keyword evidence="3" id="KW-1185">Reference proteome</keyword>